<evidence type="ECO:0000313" key="9">
    <source>
        <dbReference type="EMBL" id="RXJ53757.1"/>
    </source>
</evidence>
<feature type="transmembrane region" description="Helical" evidence="7">
    <location>
        <begin position="443"/>
        <end position="463"/>
    </location>
</feature>
<dbReference type="InterPro" id="IPR000731">
    <property type="entry name" value="SSD"/>
</dbReference>
<feature type="transmembrane region" description="Helical" evidence="7">
    <location>
        <begin position="764"/>
        <end position="782"/>
    </location>
</feature>
<feature type="domain" description="SSD" evidence="8">
    <location>
        <begin position="688"/>
        <end position="815"/>
    </location>
</feature>
<dbReference type="PANTHER" id="PTHR33406:SF13">
    <property type="entry name" value="MEMBRANE PROTEIN YDFJ"/>
    <property type="match status" value="1"/>
</dbReference>
<proteinExistence type="predicted"/>
<keyword evidence="10" id="KW-1185">Reference proteome</keyword>
<feature type="transmembrane region" description="Helical" evidence="7">
    <location>
        <begin position="690"/>
        <end position="710"/>
    </location>
</feature>
<feature type="transmembrane region" description="Helical" evidence="7">
    <location>
        <begin position="310"/>
        <end position="332"/>
    </location>
</feature>
<dbReference type="GO" id="GO:0005886">
    <property type="term" value="C:plasma membrane"/>
    <property type="evidence" value="ECO:0007669"/>
    <property type="project" value="UniProtKB-SubCell"/>
</dbReference>
<dbReference type="PANTHER" id="PTHR33406">
    <property type="entry name" value="MEMBRANE PROTEIN MJ1562-RELATED"/>
    <property type="match status" value="1"/>
</dbReference>
<feature type="transmembrane region" description="Helical" evidence="7">
    <location>
        <begin position="716"/>
        <end position="737"/>
    </location>
</feature>
<evidence type="ECO:0000256" key="3">
    <source>
        <dbReference type="ARBA" id="ARBA00022692"/>
    </source>
</evidence>
<protein>
    <recommendedName>
        <fullName evidence="8">SSD domain-containing protein</fullName>
    </recommendedName>
</protein>
<keyword evidence="3 7" id="KW-0812">Transmembrane</keyword>
<evidence type="ECO:0000256" key="2">
    <source>
        <dbReference type="ARBA" id="ARBA00022475"/>
    </source>
</evidence>
<keyword evidence="6" id="KW-0175">Coiled coil</keyword>
<keyword evidence="2" id="KW-1003">Cell membrane</keyword>
<dbReference type="EMBL" id="PDKN01000012">
    <property type="protein sequence ID" value="RXJ53757.1"/>
    <property type="molecule type" value="Genomic_DNA"/>
</dbReference>
<evidence type="ECO:0000259" key="8">
    <source>
        <dbReference type="PROSITE" id="PS50156"/>
    </source>
</evidence>
<dbReference type="InterPro" id="IPR050545">
    <property type="entry name" value="Mycobact_MmpL"/>
</dbReference>
<evidence type="ECO:0000256" key="5">
    <source>
        <dbReference type="ARBA" id="ARBA00023136"/>
    </source>
</evidence>
<feature type="coiled-coil region" evidence="6">
    <location>
        <begin position="193"/>
        <end position="220"/>
    </location>
</feature>
<dbReference type="PROSITE" id="PS50156">
    <property type="entry name" value="SSD"/>
    <property type="match status" value="1"/>
</dbReference>
<reference evidence="9 10" key="1">
    <citation type="submission" date="2017-10" db="EMBL/GenBank/DDBJ databases">
        <title>Genomics of the genus Arcobacter.</title>
        <authorList>
            <person name="Perez-Cataluna A."/>
            <person name="Figueras M.J."/>
        </authorList>
    </citation>
    <scope>NUCLEOTIDE SEQUENCE [LARGE SCALE GENOMIC DNA]</scope>
    <source>
        <strain evidence="9 10">CECT 8987</strain>
    </source>
</reference>
<gene>
    <name evidence="9" type="ORF">CRV04_12420</name>
</gene>
<dbReference type="Pfam" id="PF03176">
    <property type="entry name" value="MMPL"/>
    <property type="match status" value="2"/>
</dbReference>
<comment type="caution">
    <text evidence="9">The sequence shown here is derived from an EMBL/GenBank/DDBJ whole genome shotgun (WGS) entry which is preliminary data.</text>
</comment>
<dbReference type="InterPro" id="IPR004869">
    <property type="entry name" value="MMPL_dom"/>
</dbReference>
<dbReference type="Proteomes" id="UP000290657">
    <property type="component" value="Unassembled WGS sequence"/>
</dbReference>
<keyword evidence="5 7" id="KW-0472">Membrane</keyword>
<feature type="transmembrane region" description="Helical" evidence="7">
    <location>
        <begin position="665"/>
        <end position="683"/>
    </location>
</feature>
<dbReference type="SUPFAM" id="SSF82866">
    <property type="entry name" value="Multidrug efflux transporter AcrB transmembrane domain"/>
    <property type="match status" value="2"/>
</dbReference>
<evidence type="ECO:0000256" key="7">
    <source>
        <dbReference type="SAM" id="Phobius"/>
    </source>
</evidence>
<evidence type="ECO:0000313" key="10">
    <source>
        <dbReference type="Proteomes" id="UP000290657"/>
    </source>
</evidence>
<keyword evidence="4 7" id="KW-1133">Transmembrane helix</keyword>
<evidence type="ECO:0000256" key="1">
    <source>
        <dbReference type="ARBA" id="ARBA00004651"/>
    </source>
</evidence>
<name>A0A4Q0XND3_9BACT</name>
<dbReference type="OrthoDB" id="5429313at2"/>
<feature type="transmembrane region" description="Helical" evidence="7">
    <location>
        <begin position="788"/>
        <end position="809"/>
    </location>
</feature>
<organism evidence="9 10">
    <name type="scientific">Candidatus Marinarcus aquaticus</name>
    <dbReference type="NCBI Taxonomy" id="2044504"/>
    <lineage>
        <taxon>Bacteria</taxon>
        <taxon>Pseudomonadati</taxon>
        <taxon>Campylobacterota</taxon>
        <taxon>Epsilonproteobacteria</taxon>
        <taxon>Campylobacterales</taxon>
        <taxon>Arcobacteraceae</taxon>
        <taxon>Candidatus Marinarcus</taxon>
    </lineage>
</organism>
<accession>A0A4Q0XND3</accession>
<dbReference type="Gene3D" id="1.20.1640.10">
    <property type="entry name" value="Multidrug efflux transporter AcrB transmembrane domain"/>
    <property type="match status" value="2"/>
</dbReference>
<feature type="transmembrane region" description="Helical" evidence="7">
    <location>
        <begin position="284"/>
        <end position="304"/>
    </location>
</feature>
<feature type="transmembrane region" description="Helical" evidence="7">
    <location>
        <begin position="386"/>
        <end position="412"/>
    </location>
</feature>
<sequence length="824" mass="93527">MLEKIYQSFILPHPKKILFFIFLAVCFLGFHAMKLEIDASADTLLLEHDKDLKFSREIYKRYGTSDYLLLAYTPKHDLLSEQTLQTIASLSEALKKLPSVHSINSILNVPLLQSPPKNLASLVDNVPTLEKGGVDKELVKQEFLNSPLYANALVSSDFKTTAILIYLERDEKYFSLIQQKEELELKKKEQPLSEEESEKLKSLQKEYKQHKEIQRQKEHENIENIRTVMAKYQDTGELFLGGVNMIVDDIITYIKGDLLIYGTTLLAILIAVLWMIFRHLRWILVTLGICLLSVISTSGLLGLFDWQVTVISSNFISLQLIITISIVVHLIVRYNELHNENSTATQQELVLQTVLSKAKPSFFAIITTIAGFSSLMVSDIKPVINLGWMMSTGIAISLLLGFLVFPSVLMLLRKVEVHKTDLQHLFSMTKLCSNSVIRFGKPILIISLFVFIFSLWGASKLIVENSFISYFKQSTPIYQGMKVIDQKLGGTTPLDVIMNFKTVEQTEDANDGFLDSFSEEFSVNQDAPEYWFTLDKMHQIIKVHDYLESINAIGKVQSLATTLKIGKSLNEGKELESIQLALLYKKLPQEYKDIILSPYVSIENNQVRFTTRIIDSKENLRRNELLEKIKTDLPTVVSPQEATFQLSSLMVLYNNMLQSLFKSQILTIGIVVGILFIMFLVLFRSLKVALIALIVNIIPISIVFGVMGFLNIPLDIMTITIAAISIGIGVDDTIHYIHRFTDEYEKTNDYIQAMKNAHNSIGYAMYYTSLVIVLGFSILVLSNFIPTIYFGLLTVLVMFMVLLADLLLLPKLLVMLKPFDIKRA</sequence>
<evidence type="ECO:0000256" key="6">
    <source>
        <dbReference type="SAM" id="Coils"/>
    </source>
</evidence>
<comment type="subcellular location">
    <subcellularLocation>
        <location evidence="1">Cell membrane</location>
        <topology evidence="1">Multi-pass membrane protein</topology>
    </subcellularLocation>
</comment>
<dbReference type="AlphaFoldDB" id="A0A4Q0XND3"/>
<dbReference type="RefSeq" id="WP_128997184.1">
    <property type="nucleotide sequence ID" value="NZ_PDKN01000012.1"/>
</dbReference>
<feature type="transmembrane region" description="Helical" evidence="7">
    <location>
        <begin position="258"/>
        <end position="277"/>
    </location>
</feature>
<evidence type="ECO:0000256" key="4">
    <source>
        <dbReference type="ARBA" id="ARBA00022989"/>
    </source>
</evidence>